<evidence type="ECO:0000259" key="3">
    <source>
        <dbReference type="Pfam" id="PF19780"/>
    </source>
</evidence>
<dbReference type="Pfam" id="PF19780">
    <property type="entry name" value="DUF6265"/>
    <property type="match status" value="1"/>
</dbReference>
<feature type="domain" description="3-keto-alpha-glucoside-1,2-lyase/3-keto-2-hydroxy-glucal hydratase" evidence="2">
    <location>
        <begin position="34"/>
        <end position="221"/>
    </location>
</feature>
<evidence type="ECO:0000259" key="2">
    <source>
        <dbReference type="Pfam" id="PF06439"/>
    </source>
</evidence>
<feature type="chain" id="PRO_5022771780" evidence="1">
    <location>
        <begin position="28"/>
        <end position="362"/>
    </location>
</feature>
<name>A0A5B9PBA4_9BACT</name>
<reference evidence="4 5" key="1">
    <citation type="submission" date="2019-08" db="EMBL/GenBank/DDBJ databases">
        <title>Deep-cultivation of Planctomycetes and their phenomic and genomic characterization uncovers novel biology.</title>
        <authorList>
            <person name="Wiegand S."/>
            <person name="Jogler M."/>
            <person name="Boedeker C."/>
            <person name="Pinto D."/>
            <person name="Vollmers J."/>
            <person name="Rivas-Marin E."/>
            <person name="Kohn T."/>
            <person name="Peeters S.H."/>
            <person name="Heuer A."/>
            <person name="Rast P."/>
            <person name="Oberbeckmann S."/>
            <person name="Bunk B."/>
            <person name="Jeske O."/>
            <person name="Meyerdierks A."/>
            <person name="Storesund J.E."/>
            <person name="Kallscheuer N."/>
            <person name="Luecker S."/>
            <person name="Lage O.M."/>
            <person name="Pohl T."/>
            <person name="Merkel B.J."/>
            <person name="Hornburger P."/>
            <person name="Mueller R.-W."/>
            <person name="Bruemmer F."/>
            <person name="Labrenz M."/>
            <person name="Spormann A.M."/>
            <person name="Op den Camp H."/>
            <person name="Overmann J."/>
            <person name="Amann R."/>
            <person name="Jetten M.S.M."/>
            <person name="Mascher T."/>
            <person name="Medema M.H."/>
            <person name="Devos D.P."/>
            <person name="Kaster A.-K."/>
            <person name="Ovreas L."/>
            <person name="Rohde M."/>
            <person name="Galperin M.Y."/>
            <person name="Jogler C."/>
        </authorList>
    </citation>
    <scope>NUCLEOTIDE SEQUENCE [LARGE SCALE GENOMIC DNA]</scope>
    <source>
        <strain evidence="4 5">FC18</strain>
    </source>
</reference>
<dbReference type="InterPro" id="IPR010496">
    <property type="entry name" value="AL/BT2_dom"/>
</dbReference>
<accession>A0A5B9PBA4</accession>
<dbReference type="EMBL" id="CP042912">
    <property type="protein sequence ID" value="QEG24007.1"/>
    <property type="molecule type" value="Genomic_DNA"/>
</dbReference>
<organism evidence="4 5">
    <name type="scientific">Mariniblastus fucicola</name>
    <dbReference type="NCBI Taxonomy" id="980251"/>
    <lineage>
        <taxon>Bacteria</taxon>
        <taxon>Pseudomonadati</taxon>
        <taxon>Planctomycetota</taxon>
        <taxon>Planctomycetia</taxon>
        <taxon>Pirellulales</taxon>
        <taxon>Pirellulaceae</taxon>
        <taxon>Mariniblastus</taxon>
    </lineage>
</organism>
<keyword evidence="5" id="KW-1185">Reference proteome</keyword>
<protein>
    <submittedName>
        <fullName evidence="4">Uncharacterized protein</fullName>
    </submittedName>
</protein>
<dbReference type="PROSITE" id="PS51257">
    <property type="entry name" value="PROKAR_LIPOPROTEIN"/>
    <property type="match status" value="1"/>
</dbReference>
<proteinExistence type="predicted"/>
<dbReference type="KEGG" id="mff:MFFC18_39130"/>
<evidence type="ECO:0000313" key="5">
    <source>
        <dbReference type="Proteomes" id="UP000322214"/>
    </source>
</evidence>
<dbReference type="AlphaFoldDB" id="A0A5B9PBA4"/>
<feature type="domain" description="DUF6265" evidence="3">
    <location>
        <begin position="236"/>
        <end position="342"/>
    </location>
</feature>
<feature type="signal peptide" evidence="1">
    <location>
        <begin position="1"/>
        <end position="27"/>
    </location>
</feature>
<evidence type="ECO:0000313" key="4">
    <source>
        <dbReference type="EMBL" id="QEG24007.1"/>
    </source>
</evidence>
<dbReference type="Pfam" id="PF06439">
    <property type="entry name" value="3keto-disac_hyd"/>
    <property type="match status" value="1"/>
</dbReference>
<dbReference type="STRING" id="980251.GCA_001642875_04187"/>
<keyword evidence="1" id="KW-0732">Signal</keyword>
<evidence type="ECO:0000256" key="1">
    <source>
        <dbReference type="SAM" id="SignalP"/>
    </source>
</evidence>
<dbReference type="Gene3D" id="2.60.120.560">
    <property type="entry name" value="Exo-inulinase, domain 1"/>
    <property type="match status" value="1"/>
</dbReference>
<sequence precursor="true">MTGAPMKSTFSLITLLFAACLVTQANAQQSKQRVSLFDGSTFQDWNGDTENTWRIKDGAIVAGSMDKPAARNEFLVTSKKYSDFDLRLKFKITGTQKINCGVQFRSERATEQDDVPLHEVIGYQADIGDDVHGCLYDESRRNRFLAKPDAKIASKVSGAADSDGWQTYRILAVGDRIQLWINGVQTVDYTESEKTIPQDGAIGLQIHGGMVGTIAYKDVTIQDLSNRDKISIDDFAWIAGHWQGDAMGGSFEETWNPPMAGEMLGMFKLAKDDKVSFYEIMTIVPKSNSFVLRLKHFSEGLVGWEEKNKSVDFPLISVSDSEICFDGLKFIKFDNDSLRIEVVVGKGDKSSTVAFDCKRAKN</sequence>
<dbReference type="Proteomes" id="UP000322214">
    <property type="component" value="Chromosome"/>
</dbReference>
<dbReference type="InterPro" id="IPR046232">
    <property type="entry name" value="DUF6265"/>
</dbReference>
<dbReference type="GO" id="GO:0016787">
    <property type="term" value="F:hydrolase activity"/>
    <property type="evidence" value="ECO:0007669"/>
    <property type="project" value="InterPro"/>
</dbReference>
<gene>
    <name evidence="4" type="ORF">MFFC18_39130</name>
</gene>